<dbReference type="Proteomes" id="UP001154860">
    <property type="component" value="Unassembled WGS sequence"/>
</dbReference>
<dbReference type="RefSeq" id="WP_205489087.1">
    <property type="nucleotide sequence ID" value="NZ_JAFHKI010000001.1"/>
</dbReference>
<reference evidence="1 2" key="1">
    <citation type="journal article" date="2021" name="Int. J. Syst. Evol. Microbiol.">
        <title>Pseudomonas lactucae sp. nov., a pathogen causing bacterial rot of lettuce in Japan.</title>
        <authorList>
            <person name="Sawada H."/>
            <person name="Fujikawa T."/>
            <person name="Satou M."/>
        </authorList>
    </citation>
    <scope>NUCLEOTIDE SEQUENCE [LARGE SCALE GENOMIC DNA]</scope>
    <source>
        <strain evidence="1 2">MAFF 301381</strain>
    </source>
</reference>
<keyword evidence="2" id="KW-1185">Reference proteome</keyword>
<evidence type="ECO:0000313" key="2">
    <source>
        <dbReference type="Proteomes" id="UP001154860"/>
    </source>
</evidence>
<gene>
    <name evidence="1" type="ORF">JWR99_07490</name>
</gene>
<dbReference type="EMBL" id="JAFHKJ010000029">
    <property type="protein sequence ID" value="MBN2975831.1"/>
    <property type="molecule type" value="Genomic_DNA"/>
</dbReference>
<name>A0A9X1C483_9PSED</name>
<protein>
    <submittedName>
        <fullName evidence="1">Uncharacterized protein</fullName>
    </submittedName>
</protein>
<comment type="caution">
    <text evidence="1">The sequence shown here is derived from an EMBL/GenBank/DDBJ whole genome shotgun (WGS) entry which is preliminary data.</text>
</comment>
<reference evidence="1 2" key="2">
    <citation type="journal article" date="2023" name="Plant Pathol.">
        <title>Dismantling and reorganizing Pseudomonas marginalis sensu#lato.</title>
        <authorList>
            <person name="Sawada H."/>
            <person name="Fujikawa T."/>
            <person name="Satou M."/>
        </authorList>
    </citation>
    <scope>NUCLEOTIDE SEQUENCE [LARGE SCALE GENOMIC DNA]</scope>
    <source>
        <strain evidence="1 2">MAFF 301381</strain>
    </source>
</reference>
<dbReference type="AlphaFoldDB" id="A0A9X1C483"/>
<evidence type="ECO:0000313" key="1">
    <source>
        <dbReference type="EMBL" id="MBN2975831.1"/>
    </source>
</evidence>
<sequence length="839" mass="91182">MRNTIRWLNAVIAPAPVLGNYAQLLGREWAPGRLSDTDKRSVAKFNDEDVYSSASGATVLRGLDFRGVLDDNTPQVLRDQADHFIDQILSHRVALLWGESVARTLSFQGASGAYELSALEAKQWTLAAFLLQIDPDFPGRPGTLVGYDIYQAGNNGRTIASVRADVEAHLSKNPLLDAQTTPLAAHLFLASSAPEFLVKGIPPTLRMGSAQWTDFRLGVAFAERQGGPGSSRAMSYDEIMALSKLEPMTDDQTAVLTNHGIDALLDWAVMQGVFAKPTDGVYTPQHYQQASKAFQAQNEQLVQALQVFNVPLPTRRDLAISQLRKVFPEHSVEQLKALTVYIADPAERRNQKPSEPVTRSLVETYMTGELVKDRWMLLAPGEQPPQLPKANSPFDIHRRLQPADQAAVDQNVRDLNARIADLPDVQAQLPDKVDAYLAALKQGLSTTTRKMIAELPLADRQALEYGEVELFALREQTDAVLTLEQTSAQVEERRGRQGTLIRCVHNGAVSYFEVFAAKMLIVKREDLPAQLTLGGTLENHQKTYGRWAPTDVQTQNGAPEPFDFAAYTSDAGPRAGMTSPGIIIDKLGDTLPALDSRHADSPVPNSFASARSQAIVERIMQGNFIHHRDTVLKIAQDELPIEQAREVSQRNKALFLSMIPFVGAIIDLVNGNIVEGSRGLIIDTFAALLGGAGTTVRSLAKATKAVAPFGAKAFSVLAKGVLVVSAFLNPLDGTADLIRWASKGLLTLPQTVAKAPKLSAVTKMVAVEEKLRTFFGVKSALGEAAILQEGVGQRSTHNGHNHSVPVQALQANGHWYAVNPQTGLPISTPLDGFTPLSST</sequence>
<proteinExistence type="predicted"/>
<organism evidence="1 2">
    <name type="scientific">Pseudomonas lactucae</name>
    <dbReference type="NCBI Taxonomy" id="2813360"/>
    <lineage>
        <taxon>Bacteria</taxon>
        <taxon>Pseudomonadati</taxon>
        <taxon>Pseudomonadota</taxon>
        <taxon>Gammaproteobacteria</taxon>
        <taxon>Pseudomonadales</taxon>
        <taxon>Pseudomonadaceae</taxon>
        <taxon>Pseudomonas</taxon>
    </lineage>
</organism>
<accession>A0A9X1C483</accession>